<dbReference type="GO" id="GO:0016887">
    <property type="term" value="F:ATP hydrolysis activity"/>
    <property type="evidence" value="ECO:0007669"/>
    <property type="project" value="InterPro"/>
</dbReference>
<dbReference type="PANTHER" id="PTHR42861">
    <property type="entry name" value="CALCIUM-TRANSPORTING ATPASE"/>
    <property type="match status" value="1"/>
</dbReference>
<keyword evidence="3" id="KW-0547">Nucleotide-binding</keyword>
<dbReference type="SUPFAM" id="SSF81665">
    <property type="entry name" value="Calcium ATPase, transmembrane domain M"/>
    <property type="match status" value="1"/>
</dbReference>
<protein>
    <recommendedName>
        <fullName evidence="10">Cation-transporting P-type ATPase N-terminal domain-containing protein</fullName>
    </recommendedName>
</protein>
<dbReference type="Pfam" id="PF00689">
    <property type="entry name" value="Cation_ATPase_C"/>
    <property type="match status" value="1"/>
</dbReference>
<feature type="compositionally biased region" description="Polar residues" evidence="8">
    <location>
        <begin position="29"/>
        <end position="38"/>
    </location>
</feature>
<dbReference type="Gene3D" id="2.70.150.10">
    <property type="entry name" value="Calcium-transporting ATPase, cytoplasmic transduction domain A"/>
    <property type="match status" value="1"/>
</dbReference>
<accession>A0A7S1QL75</accession>
<feature type="domain" description="Cation-transporting P-type ATPase N-terminal" evidence="10">
    <location>
        <begin position="44"/>
        <end position="119"/>
    </location>
</feature>
<name>A0A7S1QL75_NEODS</name>
<feature type="region of interest" description="Disordered" evidence="8">
    <location>
        <begin position="1"/>
        <end position="38"/>
    </location>
</feature>
<evidence type="ECO:0000256" key="1">
    <source>
        <dbReference type="ARBA" id="ARBA00004141"/>
    </source>
</evidence>
<feature type="transmembrane region" description="Helical" evidence="9">
    <location>
        <begin position="316"/>
        <end position="340"/>
    </location>
</feature>
<dbReference type="Pfam" id="PF13246">
    <property type="entry name" value="Cation_ATPase"/>
    <property type="match status" value="1"/>
</dbReference>
<evidence type="ECO:0000256" key="5">
    <source>
        <dbReference type="ARBA" id="ARBA00022967"/>
    </source>
</evidence>
<dbReference type="Gene3D" id="1.20.1110.10">
    <property type="entry name" value="Calcium-transporting ATPase, transmembrane domain"/>
    <property type="match status" value="1"/>
</dbReference>
<dbReference type="Gene3D" id="3.40.50.1000">
    <property type="entry name" value="HAD superfamily/HAD-like"/>
    <property type="match status" value="1"/>
</dbReference>
<dbReference type="SFLD" id="SFLDG00002">
    <property type="entry name" value="C1.7:_P-type_atpase_like"/>
    <property type="match status" value="1"/>
</dbReference>
<dbReference type="GO" id="GO:0005524">
    <property type="term" value="F:ATP binding"/>
    <property type="evidence" value="ECO:0007669"/>
    <property type="project" value="UniProtKB-KW"/>
</dbReference>
<feature type="transmembrane region" description="Helical" evidence="9">
    <location>
        <begin position="94"/>
        <end position="114"/>
    </location>
</feature>
<dbReference type="SFLD" id="SFLDF00027">
    <property type="entry name" value="p-type_atpase"/>
    <property type="match status" value="1"/>
</dbReference>
<dbReference type="SUPFAM" id="SSF81660">
    <property type="entry name" value="Metal cation-transporting ATPase, ATP-binding domain N"/>
    <property type="match status" value="1"/>
</dbReference>
<dbReference type="Pfam" id="PF00690">
    <property type="entry name" value="Cation_ATPase_N"/>
    <property type="match status" value="1"/>
</dbReference>
<dbReference type="Pfam" id="PF00122">
    <property type="entry name" value="E1-E2_ATPase"/>
    <property type="match status" value="1"/>
</dbReference>
<evidence type="ECO:0000256" key="4">
    <source>
        <dbReference type="ARBA" id="ARBA00022840"/>
    </source>
</evidence>
<evidence type="ECO:0000256" key="6">
    <source>
        <dbReference type="ARBA" id="ARBA00022989"/>
    </source>
</evidence>
<organism evidence="11">
    <name type="scientific">Neobodo designis</name>
    <name type="common">Flagellated protozoan</name>
    <name type="synonym">Bodo designis</name>
    <dbReference type="NCBI Taxonomy" id="312471"/>
    <lineage>
        <taxon>Eukaryota</taxon>
        <taxon>Discoba</taxon>
        <taxon>Euglenozoa</taxon>
        <taxon>Kinetoplastea</taxon>
        <taxon>Metakinetoplastina</taxon>
        <taxon>Neobodonida</taxon>
        <taxon>Neobodo</taxon>
    </lineage>
</organism>
<keyword evidence="5" id="KW-1278">Translocase</keyword>
<dbReference type="Gene3D" id="3.40.1110.10">
    <property type="entry name" value="Calcium-transporting ATPase, cytoplasmic domain N"/>
    <property type="match status" value="1"/>
</dbReference>
<dbReference type="SUPFAM" id="SSF56784">
    <property type="entry name" value="HAD-like"/>
    <property type="match status" value="1"/>
</dbReference>
<keyword evidence="4" id="KW-0067">ATP-binding</keyword>
<feature type="transmembrane region" description="Helical" evidence="9">
    <location>
        <begin position="938"/>
        <end position="960"/>
    </location>
</feature>
<reference evidence="11" key="1">
    <citation type="submission" date="2021-01" db="EMBL/GenBank/DDBJ databases">
        <authorList>
            <person name="Corre E."/>
            <person name="Pelletier E."/>
            <person name="Niang G."/>
            <person name="Scheremetjew M."/>
            <person name="Finn R."/>
            <person name="Kale V."/>
            <person name="Holt S."/>
            <person name="Cochrane G."/>
            <person name="Meng A."/>
            <person name="Brown T."/>
            <person name="Cohen L."/>
        </authorList>
    </citation>
    <scope>NUCLEOTIDE SEQUENCE</scope>
    <source>
        <strain evidence="11">CCAP 1951/1</strain>
    </source>
</reference>
<dbReference type="SFLD" id="SFLDS00003">
    <property type="entry name" value="Haloacid_Dehalogenase"/>
    <property type="match status" value="1"/>
</dbReference>
<feature type="transmembrane region" description="Helical" evidence="9">
    <location>
        <begin position="854"/>
        <end position="878"/>
    </location>
</feature>
<gene>
    <name evidence="11" type="ORF">NDES1114_LOCUS28240</name>
</gene>
<dbReference type="PRINTS" id="PR00119">
    <property type="entry name" value="CATATPASE"/>
</dbReference>
<dbReference type="EMBL" id="HBGF01042157">
    <property type="protein sequence ID" value="CAD9142114.1"/>
    <property type="molecule type" value="Transcribed_RNA"/>
</dbReference>
<dbReference type="InterPro" id="IPR006068">
    <property type="entry name" value="ATPase_P-typ_cation-transptr_C"/>
</dbReference>
<dbReference type="InterPro" id="IPR044492">
    <property type="entry name" value="P_typ_ATPase_HD_dom"/>
</dbReference>
<dbReference type="InterPro" id="IPR023298">
    <property type="entry name" value="ATPase_P-typ_TM_dom_sf"/>
</dbReference>
<dbReference type="InterPro" id="IPR004014">
    <property type="entry name" value="ATPase_P-typ_cation-transptr_N"/>
</dbReference>
<feature type="compositionally biased region" description="Basic and acidic residues" evidence="8">
    <location>
        <begin position="11"/>
        <end position="22"/>
    </location>
</feature>
<dbReference type="SMART" id="SM00831">
    <property type="entry name" value="Cation_ATPase_N"/>
    <property type="match status" value="1"/>
</dbReference>
<feature type="transmembrane region" description="Helical" evidence="9">
    <location>
        <begin position="287"/>
        <end position="304"/>
    </location>
</feature>
<keyword evidence="2 9" id="KW-0812">Transmembrane</keyword>
<dbReference type="InterPro" id="IPR018303">
    <property type="entry name" value="ATPase_P-typ_P_site"/>
</dbReference>
<dbReference type="InterPro" id="IPR023214">
    <property type="entry name" value="HAD_sf"/>
</dbReference>
<evidence type="ECO:0000256" key="3">
    <source>
        <dbReference type="ARBA" id="ARBA00022741"/>
    </source>
</evidence>
<sequence>MTSTEPFNESKPLDRQESEGGARKAPAINASNFEGRSVDQQETPWHTLSVEAVQDLTVLPDLSYGVQTKNVPIRRERFGDNIIPTGSGPSLIKIIFNNFVNSITMILAFVAVVSGYFEDWAALGICIFVIVFVGVIGVYQEWNAAASLESLKTMTKGNAVVIRDGKADVIAIDEIVIGDIVVLEQGTNVPVDMRLFECTNLEIDEALLTGEVVPVSKKIDVIDDPKGDCALGDRVNQAFRNTIVVSGRGRGIAVAAGLNTQMGKVAARLAEDGGSTKTPLQLKMEKLMYAIFAVCILLVIIVFASNRFNMTESTIIYGAAVAIAILPQSLVAVVAVSMAISVRKMAAQKCIVRKLGSLEVLDSVTDICSDKTGTLTQNKMVVKSVAIGTDLPPMAVSGAPMEAAATFTEEGNDESDPIMIKKLRREDRRVADFFKAAALCGTTVLTKDEKNHLDGSGNPTEIAIQAMCWKVAAPRHVYEGEDKYQCTGMYSFDSSIKRMSATYKDAKTGEYFLTTKGAPERVLNLCKWKYTAKVKDHLEGDVPTAQLDDLTEEDKVEINATITRFASRGLRTICITRRNNEANLGGGPVNIGEGETIDKYSREDVESDLIFLGIVGIYDPPRVESKLSVNICQRAGIKVRMLTGDHFATATAIAKEIDIVDDVSAQQEGAVMIGPDFDKMSQQAIDLLDNLPSVIGRCSPDTKVNMIEALHRRGRVCAMTGDGFNDSPSIKEADIGCAMGSGTDVTKGVADFIITDDNFATIVKAIAEGRRIALAISKFVTHLLCGNMAETVVLIFGLGIMIDEQSVFVLSPMQILWLNLFTSSPPAIGLSVDAAPDFILRVPPNKKGLFNLELLADTICYGVVLGGTALSSFIYVLYSLGDGPKGTNCNTSDFQNCDDVLRARTTGYVVLYFGMLIHAYNVRYSRVHLFRMRWLDNAWLWGSFIFGISTLLVMIYVPTIAKNVFVHGEIDWEWFVILVALTIFVIFSEVYKLIKNTVDPVPVYDVTPEEAEDERRLFMGEFQKENRAEENDSRTVEEMASSEVQEMMRMQSSFVASM</sequence>
<dbReference type="InterPro" id="IPR001757">
    <property type="entry name" value="P_typ_ATPase"/>
</dbReference>
<keyword evidence="7 9" id="KW-0472">Membrane</keyword>
<feature type="transmembrane region" description="Helical" evidence="9">
    <location>
        <begin position="120"/>
        <end position="139"/>
    </location>
</feature>
<comment type="subcellular location">
    <subcellularLocation>
        <location evidence="1">Membrane</location>
        <topology evidence="1">Multi-pass membrane protein</topology>
    </subcellularLocation>
</comment>
<dbReference type="SUPFAM" id="SSF81653">
    <property type="entry name" value="Calcium ATPase, transduction domain A"/>
    <property type="match status" value="1"/>
</dbReference>
<feature type="transmembrane region" description="Helical" evidence="9">
    <location>
        <begin position="779"/>
        <end position="802"/>
    </location>
</feature>
<feature type="transmembrane region" description="Helical" evidence="9">
    <location>
        <begin position="972"/>
        <end position="991"/>
    </location>
</feature>
<dbReference type="Pfam" id="PF08282">
    <property type="entry name" value="Hydrolase_3"/>
    <property type="match status" value="1"/>
</dbReference>
<evidence type="ECO:0000256" key="2">
    <source>
        <dbReference type="ARBA" id="ARBA00022692"/>
    </source>
</evidence>
<evidence type="ECO:0000256" key="9">
    <source>
        <dbReference type="SAM" id="Phobius"/>
    </source>
</evidence>
<dbReference type="NCBIfam" id="TIGR01494">
    <property type="entry name" value="ATPase_P-type"/>
    <property type="match status" value="2"/>
</dbReference>
<evidence type="ECO:0000256" key="8">
    <source>
        <dbReference type="SAM" id="MobiDB-lite"/>
    </source>
</evidence>
<dbReference type="InterPro" id="IPR008250">
    <property type="entry name" value="ATPase_P-typ_transduc_dom_A_sf"/>
</dbReference>
<keyword evidence="6 9" id="KW-1133">Transmembrane helix</keyword>
<dbReference type="InterPro" id="IPR023299">
    <property type="entry name" value="ATPase_P-typ_cyto_dom_N"/>
</dbReference>
<dbReference type="InterPro" id="IPR036412">
    <property type="entry name" value="HAD-like_sf"/>
</dbReference>
<dbReference type="GO" id="GO:0016020">
    <property type="term" value="C:membrane"/>
    <property type="evidence" value="ECO:0007669"/>
    <property type="project" value="UniProtKB-SubCell"/>
</dbReference>
<dbReference type="AlphaFoldDB" id="A0A7S1QL75"/>
<dbReference type="PROSITE" id="PS00154">
    <property type="entry name" value="ATPASE_E1_E2"/>
    <property type="match status" value="1"/>
</dbReference>
<dbReference type="InterPro" id="IPR059000">
    <property type="entry name" value="ATPase_P-type_domA"/>
</dbReference>
<dbReference type="FunFam" id="3.40.50.1000:FF:000193">
    <property type="entry name" value="Plasma membrane calcium-transporting ATPase 2"/>
    <property type="match status" value="1"/>
</dbReference>
<evidence type="ECO:0000259" key="10">
    <source>
        <dbReference type="SMART" id="SM00831"/>
    </source>
</evidence>
<evidence type="ECO:0000256" key="7">
    <source>
        <dbReference type="ARBA" id="ARBA00023136"/>
    </source>
</evidence>
<evidence type="ECO:0000313" key="11">
    <source>
        <dbReference type="EMBL" id="CAD9142114.1"/>
    </source>
</evidence>
<proteinExistence type="predicted"/>
<feature type="transmembrane region" description="Helical" evidence="9">
    <location>
        <begin position="908"/>
        <end position="926"/>
    </location>
</feature>